<dbReference type="STRING" id="68895.RR42_s0844"/>
<keyword evidence="2" id="KW-1185">Reference proteome</keyword>
<dbReference type="EMBL" id="CP010537">
    <property type="protein sequence ID" value="AJG22434.1"/>
    <property type="molecule type" value="Genomic_DNA"/>
</dbReference>
<proteinExistence type="predicted"/>
<name>A0A0C4YKC9_9BURK</name>
<dbReference type="AlphaFoldDB" id="A0A0C4YKC9"/>
<dbReference type="InterPro" id="IPR036388">
    <property type="entry name" value="WH-like_DNA-bd_sf"/>
</dbReference>
<organism evidence="1 2">
    <name type="scientific">Cupriavidus basilensis</name>
    <dbReference type="NCBI Taxonomy" id="68895"/>
    <lineage>
        <taxon>Bacteria</taxon>
        <taxon>Pseudomonadati</taxon>
        <taxon>Pseudomonadota</taxon>
        <taxon>Betaproteobacteria</taxon>
        <taxon>Burkholderiales</taxon>
        <taxon>Burkholderiaceae</taxon>
        <taxon>Cupriavidus</taxon>
    </lineage>
</organism>
<accession>A0A0C4YKC9</accession>
<gene>
    <name evidence="1" type="ORF">RR42_s0844</name>
</gene>
<dbReference type="KEGG" id="cbw:RR42_s0844"/>
<reference evidence="1 2" key="1">
    <citation type="journal article" date="2015" name="Genome Announc.">
        <title>Complete Genome Sequence of Cupriavidus basilensis 4G11, Isolated from the Oak Ridge Field Research Center Site.</title>
        <authorList>
            <person name="Ray J."/>
            <person name="Waters R.J."/>
            <person name="Skerker J.M."/>
            <person name="Kuehl J.V."/>
            <person name="Price M.N."/>
            <person name="Huang J."/>
            <person name="Chakraborty R."/>
            <person name="Arkin A.P."/>
            <person name="Deutschbauer A."/>
        </authorList>
    </citation>
    <scope>NUCLEOTIDE SEQUENCE [LARGE SCALE GENOMIC DNA]</scope>
    <source>
        <strain evidence="1">4G11</strain>
    </source>
</reference>
<evidence type="ECO:0000313" key="1">
    <source>
        <dbReference type="EMBL" id="AJG22434.1"/>
    </source>
</evidence>
<protein>
    <submittedName>
        <fullName evidence="1">Uncharacterized protein</fullName>
    </submittedName>
</protein>
<sequence length="72" mass="7922">MKPTRKGKEVAERLEKAASALRVKLLGDIPEADIETATRVLHLLEERSIRYLAEEALQWVQAPGGAESGAPR</sequence>
<dbReference type="Proteomes" id="UP000031843">
    <property type="component" value="Chromosome secondary"/>
</dbReference>
<dbReference type="Gene3D" id="1.10.10.10">
    <property type="entry name" value="Winged helix-like DNA-binding domain superfamily/Winged helix DNA-binding domain"/>
    <property type="match status" value="1"/>
</dbReference>
<evidence type="ECO:0000313" key="2">
    <source>
        <dbReference type="Proteomes" id="UP000031843"/>
    </source>
</evidence>